<dbReference type="EMBL" id="CP007174">
    <property type="protein sequence ID" value="AIF85012.1"/>
    <property type="molecule type" value="Genomic_DNA"/>
</dbReference>
<keyword evidence="3" id="KW-1185">Reference proteome</keyword>
<dbReference type="GeneID" id="41598648"/>
<keyword evidence="1" id="KW-0472">Membrane</keyword>
<proteinExistence type="predicted"/>
<dbReference type="AlphaFoldDB" id="A0A075MWI5"/>
<dbReference type="RefSeq" id="WP_148701485.1">
    <property type="nucleotide sequence ID" value="NZ_CP007174.1"/>
</dbReference>
<reference evidence="2 3" key="1">
    <citation type="journal article" date="2014" name="PLoS ONE">
        <title>Genome Sequence of Candidatus Nitrososphaera evergladensis from Group I.1b Enriched from Everglades Soil Reveals Novel Genomic Features of the Ammonia-Oxidizing Archaea.</title>
        <authorList>
            <person name="Zhalnina K.V."/>
            <person name="Dias R."/>
            <person name="Leonard M.T."/>
            <person name="Dorr de Quadros P."/>
            <person name="Camargo F.A."/>
            <person name="Drew J.C."/>
            <person name="Farmerie W.G."/>
            <person name="Daroub S.H."/>
            <person name="Triplett E.W."/>
        </authorList>
    </citation>
    <scope>NUCLEOTIDE SEQUENCE [LARGE SCALE GENOMIC DNA]</scope>
    <source>
        <strain evidence="2 3">SR1</strain>
    </source>
</reference>
<feature type="transmembrane region" description="Helical" evidence="1">
    <location>
        <begin position="80"/>
        <end position="100"/>
    </location>
</feature>
<evidence type="ECO:0000256" key="1">
    <source>
        <dbReference type="SAM" id="Phobius"/>
    </source>
</evidence>
<keyword evidence="1" id="KW-0812">Transmembrane</keyword>
<dbReference type="STRING" id="1459636.NTE_02977"/>
<feature type="transmembrane region" description="Helical" evidence="1">
    <location>
        <begin position="106"/>
        <end position="125"/>
    </location>
</feature>
<evidence type="ECO:0000313" key="3">
    <source>
        <dbReference type="Proteomes" id="UP000028194"/>
    </source>
</evidence>
<dbReference type="KEGG" id="nev:NTE_02977"/>
<keyword evidence="1" id="KW-1133">Transmembrane helix</keyword>
<feature type="transmembrane region" description="Helical" evidence="1">
    <location>
        <begin position="50"/>
        <end position="68"/>
    </location>
</feature>
<protein>
    <submittedName>
        <fullName evidence="2">Uncharacterized protein</fullName>
    </submittedName>
</protein>
<accession>A0A075MWI5</accession>
<dbReference type="HOGENOM" id="CLU_1465153_0_0_2"/>
<feature type="transmembrane region" description="Helical" evidence="1">
    <location>
        <begin position="12"/>
        <end position="30"/>
    </location>
</feature>
<organism evidence="2 3">
    <name type="scientific">Candidatus Nitrososphaera evergladensis SR1</name>
    <dbReference type="NCBI Taxonomy" id="1459636"/>
    <lineage>
        <taxon>Archaea</taxon>
        <taxon>Nitrososphaerota</taxon>
        <taxon>Nitrososphaeria</taxon>
        <taxon>Nitrososphaerales</taxon>
        <taxon>Nitrososphaeraceae</taxon>
        <taxon>Nitrososphaera</taxon>
    </lineage>
</organism>
<gene>
    <name evidence="2" type="ORF">NTE_02977</name>
</gene>
<name>A0A075MWI5_9ARCH</name>
<dbReference type="Proteomes" id="UP000028194">
    <property type="component" value="Chromosome"/>
</dbReference>
<feature type="transmembrane region" description="Helical" evidence="1">
    <location>
        <begin position="137"/>
        <end position="159"/>
    </location>
</feature>
<evidence type="ECO:0000313" key="2">
    <source>
        <dbReference type="EMBL" id="AIF85012.1"/>
    </source>
</evidence>
<dbReference type="OrthoDB" id="9161at2157"/>
<sequence length="185" mass="19800">MKAQPLERQHKALLIIASVIVKTFLMVLVATQVMCGSTDPRALFSCGTNAAYVGTSAAAVAIMGFVFGHYIVRLKSFNKIFANMMGADFIVTAMYFGVAFTAPNVVATKTMIWLFGTWILGMLLAPFNSEKTFLKKVAQYGGIVALGALFSLELIPGFAELGQSYTAGMMVSSILSVFGGGRQKA</sequence>